<accession>A0A433D3K9</accession>
<protein>
    <submittedName>
        <fullName evidence="1">Uncharacterized protein</fullName>
    </submittedName>
</protein>
<name>A0A433D3K9_9FUNG</name>
<dbReference type="Proteomes" id="UP000268093">
    <property type="component" value="Unassembled WGS sequence"/>
</dbReference>
<reference evidence="1 2" key="1">
    <citation type="journal article" date="2018" name="New Phytol.">
        <title>Phylogenomics of Endogonaceae and evolution of mycorrhizas within Mucoromycota.</title>
        <authorList>
            <person name="Chang Y."/>
            <person name="Desiro A."/>
            <person name="Na H."/>
            <person name="Sandor L."/>
            <person name="Lipzen A."/>
            <person name="Clum A."/>
            <person name="Barry K."/>
            <person name="Grigoriev I.V."/>
            <person name="Martin F.M."/>
            <person name="Stajich J.E."/>
            <person name="Smith M.E."/>
            <person name="Bonito G."/>
            <person name="Spatafora J.W."/>
        </authorList>
    </citation>
    <scope>NUCLEOTIDE SEQUENCE [LARGE SCALE GENOMIC DNA]</scope>
    <source>
        <strain evidence="1 2">GMNB39</strain>
    </source>
</reference>
<proteinExistence type="predicted"/>
<gene>
    <name evidence="1" type="ORF">BC936DRAFT_148211</name>
</gene>
<dbReference type="EMBL" id="RBNI01007324">
    <property type="protein sequence ID" value="RUP45419.1"/>
    <property type="molecule type" value="Genomic_DNA"/>
</dbReference>
<sequence length="124" mass="14579">MDKEMTPKLLLRKDGCRPFCTRDCARTWTFASSNRSYWRWKSFHRTVNIYGKIILTMWSVSFGRIKLQQPAFFNSSRSSTPITIFEHMPRRFLDLARPLFEGVEDIVKLTVLFSEAVNIRTSGH</sequence>
<evidence type="ECO:0000313" key="1">
    <source>
        <dbReference type="EMBL" id="RUP45419.1"/>
    </source>
</evidence>
<comment type="caution">
    <text evidence="1">The sequence shown here is derived from an EMBL/GenBank/DDBJ whole genome shotgun (WGS) entry which is preliminary data.</text>
</comment>
<organism evidence="1 2">
    <name type="scientific">Jimgerdemannia flammicorona</name>
    <dbReference type="NCBI Taxonomy" id="994334"/>
    <lineage>
        <taxon>Eukaryota</taxon>
        <taxon>Fungi</taxon>
        <taxon>Fungi incertae sedis</taxon>
        <taxon>Mucoromycota</taxon>
        <taxon>Mucoromycotina</taxon>
        <taxon>Endogonomycetes</taxon>
        <taxon>Endogonales</taxon>
        <taxon>Endogonaceae</taxon>
        <taxon>Jimgerdemannia</taxon>
    </lineage>
</organism>
<dbReference type="AlphaFoldDB" id="A0A433D3K9"/>
<evidence type="ECO:0000313" key="2">
    <source>
        <dbReference type="Proteomes" id="UP000268093"/>
    </source>
</evidence>
<keyword evidence="2" id="KW-1185">Reference proteome</keyword>